<accession>A0A075GXX6</accession>
<feature type="compositionally biased region" description="Basic and acidic residues" evidence="1">
    <location>
        <begin position="32"/>
        <end position="41"/>
    </location>
</feature>
<evidence type="ECO:0000256" key="1">
    <source>
        <dbReference type="SAM" id="MobiDB-lite"/>
    </source>
</evidence>
<proteinExistence type="predicted"/>
<dbReference type="AlphaFoldDB" id="A0A075GXX6"/>
<organism evidence="2">
    <name type="scientific">uncultured marine group II/III euryarchaeote KM3_194_G04</name>
    <dbReference type="NCBI Taxonomy" id="1457969"/>
    <lineage>
        <taxon>Archaea</taxon>
        <taxon>Methanobacteriati</taxon>
        <taxon>Methanobacteriota</taxon>
        <taxon>environmental samples</taxon>
    </lineage>
</organism>
<name>A0A075GXX6_9EURY</name>
<protein>
    <submittedName>
        <fullName evidence="2">Uncharacterized protein</fullName>
    </submittedName>
</protein>
<reference evidence="2" key="1">
    <citation type="journal article" date="2014" name="Genome Biol. Evol.">
        <title>Pangenome evidence for extensive interdomain horizontal transfer affecting lineage core and shell genes in uncultured planktonic thaumarchaeota and euryarchaeota.</title>
        <authorList>
            <person name="Deschamps P."/>
            <person name="Zivanovic Y."/>
            <person name="Moreira D."/>
            <person name="Rodriguez-Valera F."/>
            <person name="Lopez-Garcia P."/>
        </authorList>
    </citation>
    <scope>NUCLEOTIDE SEQUENCE</scope>
</reference>
<dbReference type="EMBL" id="KF900777">
    <property type="protein sequence ID" value="AIF06663.1"/>
    <property type="molecule type" value="Genomic_DNA"/>
</dbReference>
<evidence type="ECO:0000313" key="2">
    <source>
        <dbReference type="EMBL" id="AIF06663.1"/>
    </source>
</evidence>
<sequence length="163" mass="19060">MASAKPQPSAGPEEREPVPDTPETVESEEEERPEHEPCHPLDKIWLPTYADENTQDAKHDWCLNTGIIRNQGGEEARPRGFWVAVLHKLQRRLAKESDKTRMSAQLTDAQERIILHELDALEGFYDHWWRTESSQVHKFVQVVQKWRPDVSERVIVDTITRMW</sequence>
<feature type="region of interest" description="Disordered" evidence="1">
    <location>
        <begin position="1"/>
        <end position="41"/>
    </location>
</feature>